<accession>A0A2V1HTB7</accession>
<protein>
    <submittedName>
        <fullName evidence="2">DUF3093 domain-containing protein</fullName>
    </submittedName>
</protein>
<keyword evidence="1" id="KW-0812">Transmembrane</keyword>
<dbReference type="AlphaFoldDB" id="A0A2V1HTB7"/>
<dbReference type="Pfam" id="PF11292">
    <property type="entry name" value="DUF3093"/>
    <property type="match status" value="1"/>
</dbReference>
<evidence type="ECO:0000313" key="2">
    <source>
        <dbReference type="EMBL" id="PVZ94299.1"/>
    </source>
</evidence>
<dbReference type="EMBL" id="QEOP01000002">
    <property type="protein sequence ID" value="PVZ94299.1"/>
    <property type="molecule type" value="Genomic_DNA"/>
</dbReference>
<evidence type="ECO:0000313" key="3">
    <source>
        <dbReference type="Proteomes" id="UP000244893"/>
    </source>
</evidence>
<feature type="transmembrane region" description="Helical" evidence="1">
    <location>
        <begin position="35"/>
        <end position="58"/>
    </location>
</feature>
<keyword evidence="1" id="KW-1133">Transmembrane helix</keyword>
<proteinExistence type="predicted"/>
<dbReference type="InterPro" id="IPR021443">
    <property type="entry name" value="DUF3093"/>
</dbReference>
<gene>
    <name evidence="2" type="ORF">DDQ50_11225</name>
</gene>
<keyword evidence="1" id="KW-0472">Membrane</keyword>
<reference evidence="2 3" key="1">
    <citation type="submission" date="2018-05" db="EMBL/GenBank/DDBJ databases">
        <title>Amnibacterium sp. M8JJ-5, whole genome shotgun sequence.</title>
        <authorList>
            <person name="Tuo L."/>
        </authorList>
    </citation>
    <scope>NUCLEOTIDE SEQUENCE [LARGE SCALE GENOMIC DNA]</scope>
    <source>
        <strain evidence="2 3">M8JJ-5</strain>
    </source>
</reference>
<keyword evidence="3" id="KW-1185">Reference proteome</keyword>
<name>A0A2V1HTB7_9MICO</name>
<sequence>MTFSERLVPSPWVFVACALLIPAGLLVFLPVSIGVAIGAAVVFFGGACAALLLLAPVVEVRDGMLRAGRARIPLDLIAGATAHRKEEATAERGVRLDARAYLCIRGWVDPIVKVELADPDDPAPYWIVSSRRPDELVAAITAGR</sequence>
<dbReference type="Proteomes" id="UP000244893">
    <property type="component" value="Unassembled WGS sequence"/>
</dbReference>
<dbReference type="OrthoDB" id="3217020at2"/>
<dbReference type="RefSeq" id="WP_116756811.1">
    <property type="nucleotide sequence ID" value="NZ_JBHUEX010000001.1"/>
</dbReference>
<evidence type="ECO:0000256" key="1">
    <source>
        <dbReference type="SAM" id="Phobius"/>
    </source>
</evidence>
<feature type="transmembrane region" description="Helical" evidence="1">
    <location>
        <begin position="12"/>
        <end position="29"/>
    </location>
</feature>
<comment type="caution">
    <text evidence="2">The sequence shown here is derived from an EMBL/GenBank/DDBJ whole genome shotgun (WGS) entry which is preliminary data.</text>
</comment>
<dbReference type="PROSITE" id="PS51257">
    <property type="entry name" value="PROKAR_LIPOPROTEIN"/>
    <property type="match status" value="1"/>
</dbReference>
<organism evidence="2 3">
    <name type="scientific">Amnibacterium flavum</name>
    <dbReference type="NCBI Taxonomy" id="2173173"/>
    <lineage>
        <taxon>Bacteria</taxon>
        <taxon>Bacillati</taxon>
        <taxon>Actinomycetota</taxon>
        <taxon>Actinomycetes</taxon>
        <taxon>Micrococcales</taxon>
        <taxon>Microbacteriaceae</taxon>
        <taxon>Amnibacterium</taxon>
    </lineage>
</organism>